<name>A0ABV4UAU0_9RHOO</name>
<accession>A0ABV4UAU0</accession>
<dbReference type="EMBL" id="JBEUWX010000001">
    <property type="protein sequence ID" value="MFA9948878.1"/>
    <property type="molecule type" value="Genomic_DNA"/>
</dbReference>
<evidence type="ECO:0000256" key="1">
    <source>
        <dbReference type="ARBA" id="ARBA00001964"/>
    </source>
</evidence>
<dbReference type="Gene3D" id="3.40.50.11610">
    <property type="entry name" value="Multifunctional 2-oxoglutarate metabolism enzyme, C-terminal domain"/>
    <property type="match status" value="1"/>
</dbReference>
<evidence type="ECO:0000313" key="8">
    <source>
        <dbReference type="EMBL" id="MFA9948878.1"/>
    </source>
</evidence>
<dbReference type="GO" id="GO:0004591">
    <property type="term" value="F:oxoglutarate dehydrogenase (succinyl-transferring) activity"/>
    <property type="evidence" value="ECO:0007669"/>
    <property type="project" value="UniProtKB-EC"/>
</dbReference>
<dbReference type="Gene3D" id="3.40.50.12470">
    <property type="match status" value="1"/>
</dbReference>
<dbReference type="Pfam" id="PF02779">
    <property type="entry name" value="Transket_pyr"/>
    <property type="match status" value="1"/>
</dbReference>
<dbReference type="PIRSF" id="PIRSF000157">
    <property type="entry name" value="Oxoglu_dh_E1"/>
    <property type="match status" value="1"/>
</dbReference>
<evidence type="ECO:0000313" key="9">
    <source>
        <dbReference type="Proteomes" id="UP001574673"/>
    </source>
</evidence>
<dbReference type="InterPro" id="IPR001017">
    <property type="entry name" value="DH_E1"/>
</dbReference>
<evidence type="ECO:0000256" key="3">
    <source>
        <dbReference type="ARBA" id="ARBA00006936"/>
    </source>
</evidence>
<dbReference type="Gene3D" id="1.10.287.1150">
    <property type="entry name" value="TPP helical domain"/>
    <property type="match status" value="1"/>
</dbReference>
<dbReference type="Gene3D" id="3.40.50.970">
    <property type="match status" value="1"/>
</dbReference>
<dbReference type="InterPro" id="IPR042179">
    <property type="entry name" value="KGD_C_sf"/>
</dbReference>
<dbReference type="SMART" id="SM00861">
    <property type="entry name" value="Transket_pyr"/>
    <property type="match status" value="1"/>
</dbReference>
<comment type="similarity">
    <text evidence="3">Belongs to the alpha-ketoglutarate dehydrogenase family.</text>
</comment>
<keyword evidence="5 8" id="KW-0560">Oxidoreductase</keyword>
<evidence type="ECO:0000259" key="7">
    <source>
        <dbReference type="SMART" id="SM00861"/>
    </source>
</evidence>
<dbReference type="RefSeq" id="WP_418890050.1">
    <property type="nucleotide sequence ID" value="NZ_JBEUWX010000001.1"/>
</dbReference>
<dbReference type="NCBIfam" id="NF008907">
    <property type="entry name" value="PRK12270.1"/>
    <property type="match status" value="1"/>
</dbReference>
<keyword evidence="9" id="KW-1185">Reference proteome</keyword>
<dbReference type="InterPro" id="IPR005475">
    <property type="entry name" value="Transketolase-like_Pyr-bd"/>
</dbReference>
<feature type="domain" description="Transketolase-like pyrimidine-binding" evidence="7">
    <location>
        <begin position="603"/>
        <end position="800"/>
    </location>
</feature>
<dbReference type="PANTHER" id="PTHR23152">
    <property type="entry name" value="2-OXOGLUTARATE DEHYDROGENASE"/>
    <property type="match status" value="1"/>
</dbReference>
<sequence>MSESNLYQHYRGNTYLFGSNAPYVEEMYENYLVNPTNIPDDWRAYFDALQNAPAPDGSFSRDVPHQPVIDAFAARARQGHTQVIVASGADTEMGRKRTAVQQLIAAYRNVGQRWADLDPLKRTPRPDIPELEPAFYGLTNADLETVFNTSNTFFGHDTMTLRDLLNALRETYTTTIGAEYTYLTDQTQKRWWQQKLESARTNPHLNAQEKKRVLEQLTAAEGLERFLHAKYVGQKRFSLEGGESFIVAMDELIRQASRQGVQEVVIGMAHRGRLNVLVNTLGKMPAMLFAEFEHTAPQDLPAGDVKYHQGFRSDIMTPHGPIHLMLAYNPSHLEIINPVVEGSVRARLDRRGDAEGDTVLPVLVHGDAAFTGQGVVQETLAMSQVRGYTTGGTVHIVINNQIGFTTSDPRDARSTLYCTDIVKMIEAPVLHVNGDDPEAVVLATQLALEYRQEFNQDVVLDIVCFRKLGHNEQDTPMLTQPLMYAKIAKHPGTRRLYADKLVAQGVLPASGPEDMVAAYRAAMEAGRHPVDPVLANFQRKYSADWERFRNTRWTDTADTTIPQAEWKRLAERITAIPTNFAVHPLVQKVLEDRAAMGRGEINIDWGMGEHMAFASLLVGGYNVRLSGEDSGRGTFSHRHAVLHDQKREKWDEGIYIPLQHVAEKQATFTVIDSILSEEAVLGFEYGYASNAPDTLVIWEAQFGDFANGAQVLIDQFIASGEVKWGRLNGLTLMLPHGYEGQGPEHSSARVERFMQLAADINMQIVQPTTASQIFHVLRRQMIRPLRKPLVIFTPKSLLRNKDAASPIAKFTKGGFQTVIGDKSELKADKVKRIIACSGRVYYDLVKKREEKGCDDVAIIRIEQLYPFPHKAFGAEIKKYPHATEIIWCQDEPQNQGAWFFVQHYIHENMSAGQKLGYAGRPASASPAVGYAHLHQEQQKALIDAAFAKLKGFVLNK</sequence>
<dbReference type="InterPro" id="IPR032106">
    <property type="entry name" value="2-oxogl_dehyd_N"/>
</dbReference>
<dbReference type="NCBIfam" id="TIGR00239">
    <property type="entry name" value="2oxo_dh_E1"/>
    <property type="match status" value="1"/>
</dbReference>
<dbReference type="EC" id="1.2.4.2" evidence="4"/>
<dbReference type="InterPro" id="IPR029061">
    <property type="entry name" value="THDP-binding"/>
</dbReference>
<dbReference type="InterPro" id="IPR011603">
    <property type="entry name" value="2oxoglutarate_DH_E1"/>
</dbReference>
<organism evidence="8 9">
    <name type="scientific">Dentiradicibacter hellwigii</name>
    <dbReference type="NCBI Taxonomy" id="3149053"/>
    <lineage>
        <taxon>Bacteria</taxon>
        <taxon>Pseudomonadati</taxon>
        <taxon>Pseudomonadota</taxon>
        <taxon>Betaproteobacteria</taxon>
        <taxon>Rhodocyclales</taxon>
        <taxon>Rhodocyclaceae</taxon>
        <taxon>Dentiradicibacter</taxon>
    </lineage>
</organism>
<dbReference type="CDD" id="cd02016">
    <property type="entry name" value="TPP_E1_OGDC_like"/>
    <property type="match status" value="1"/>
</dbReference>
<keyword evidence="6" id="KW-0786">Thiamine pyrophosphate</keyword>
<dbReference type="NCBIfam" id="NF006914">
    <property type="entry name" value="PRK09404.1"/>
    <property type="match status" value="1"/>
</dbReference>
<evidence type="ECO:0000256" key="4">
    <source>
        <dbReference type="ARBA" id="ARBA00012280"/>
    </source>
</evidence>
<dbReference type="Pfam" id="PF00676">
    <property type="entry name" value="E1_dh"/>
    <property type="match status" value="1"/>
</dbReference>
<gene>
    <name evidence="8" type="ORF">ABCS64_00805</name>
</gene>
<protein>
    <recommendedName>
        <fullName evidence="4">oxoglutarate dehydrogenase (succinyl-transferring)</fullName>
        <ecNumber evidence="4">1.2.4.2</ecNumber>
    </recommendedName>
</protein>
<reference evidence="9" key="1">
    <citation type="submission" date="2024-06" db="EMBL/GenBank/DDBJ databases">
        <title>Radixoralia hellwigii gen. nov., sp nov., isolated from a root canal in the human oral cavity.</title>
        <authorList>
            <person name="Bartsch S."/>
            <person name="Wittmer A."/>
            <person name="Schulz A.-K."/>
            <person name="Neumann-Schaal M."/>
            <person name="Wolf J."/>
            <person name="Gronow S."/>
            <person name="Tennert C."/>
            <person name="Haecker G."/>
            <person name="Cieplik F."/>
            <person name="Al-Ahmad A."/>
        </authorList>
    </citation>
    <scope>NUCLEOTIDE SEQUENCE [LARGE SCALE GENOMIC DNA]</scope>
    <source>
        <strain evidence="9">Wk13</strain>
    </source>
</reference>
<evidence type="ECO:0000256" key="2">
    <source>
        <dbReference type="ARBA" id="ARBA00003906"/>
    </source>
</evidence>
<comment type="function">
    <text evidence="2">E1 component of the 2-oxoglutarate dehydrogenase (OGDH) complex which catalyzes the decarboxylation of 2-oxoglutarate, the first step in the conversion of 2-oxoglutarate to succinyl-CoA and CO(2).</text>
</comment>
<dbReference type="InterPro" id="IPR031717">
    <property type="entry name" value="ODO-1/KGD_C"/>
</dbReference>
<dbReference type="SUPFAM" id="SSF52518">
    <property type="entry name" value="Thiamin diphosphate-binding fold (THDP-binding)"/>
    <property type="match status" value="2"/>
</dbReference>
<dbReference type="Pfam" id="PF16078">
    <property type="entry name" value="2-oxogl_dehyd_N"/>
    <property type="match status" value="1"/>
</dbReference>
<dbReference type="Proteomes" id="UP001574673">
    <property type="component" value="Unassembled WGS sequence"/>
</dbReference>
<evidence type="ECO:0000256" key="6">
    <source>
        <dbReference type="ARBA" id="ARBA00023052"/>
    </source>
</evidence>
<comment type="caution">
    <text evidence="8">The sequence shown here is derived from an EMBL/GenBank/DDBJ whole genome shotgun (WGS) entry which is preliminary data.</text>
</comment>
<dbReference type="PANTHER" id="PTHR23152:SF4">
    <property type="entry name" value="2-OXOADIPATE DEHYDROGENASE COMPLEX COMPONENT E1"/>
    <property type="match status" value="1"/>
</dbReference>
<dbReference type="Pfam" id="PF16870">
    <property type="entry name" value="OxoGdeHyase_C"/>
    <property type="match status" value="1"/>
</dbReference>
<evidence type="ECO:0000256" key="5">
    <source>
        <dbReference type="ARBA" id="ARBA00023002"/>
    </source>
</evidence>
<comment type="cofactor">
    <cofactor evidence="1">
        <name>thiamine diphosphate</name>
        <dbReference type="ChEBI" id="CHEBI:58937"/>
    </cofactor>
</comment>
<proteinExistence type="inferred from homology"/>